<dbReference type="PROSITE" id="PS51257">
    <property type="entry name" value="PROKAR_LIPOPROTEIN"/>
    <property type="match status" value="1"/>
</dbReference>
<evidence type="ECO:0000313" key="4">
    <source>
        <dbReference type="Proteomes" id="UP000288361"/>
    </source>
</evidence>
<sequence length="205" mass="22719">MKLYLRHVMLSLIITSLGACSVLPEAEQIQIYHLPIDGSLKTISEPRLNTALSVAEPDTLRSLNTSRISEFSNVQIQRYYAGARWADRAPTLVQQSMMQTLQSTDLFSQVVNAESDLSADYLIHSNLRAFQIENSEAGEKAHVILHVTLVSQLDRQLLGSTLLAEQVPVAGSSMQDTTAALGEAMDNINTELSEWIYMLLKPKSD</sequence>
<dbReference type="Gene3D" id="3.40.50.10610">
    <property type="entry name" value="ABC-type transport auxiliary lipoprotein component"/>
    <property type="match status" value="1"/>
</dbReference>
<keyword evidence="1" id="KW-0732">Signal</keyword>
<feature type="domain" description="ABC-type transport auxiliary lipoprotein component" evidence="2">
    <location>
        <begin position="47"/>
        <end position="191"/>
    </location>
</feature>
<evidence type="ECO:0000313" key="3">
    <source>
        <dbReference type="EMBL" id="RUO67921.1"/>
    </source>
</evidence>
<proteinExistence type="predicted"/>
<dbReference type="RefSeq" id="WP_126751553.1">
    <property type="nucleotide sequence ID" value="NZ_JBHUMT010000016.1"/>
</dbReference>
<dbReference type="Proteomes" id="UP000288361">
    <property type="component" value="Unassembled WGS sequence"/>
</dbReference>
<comment type="caution">
    <text evidence="3">The sequence shown here is derived from an EMBL/GenBank/DDBJ whole genome shotgun (WGS) entry which is preliminary data.</text>
</comment>
<dbReference type="EMBL" id="PIQA01000001">
    <property type="protein sequence ID" value="RUO67921.1"/>
    <property type="molecule type" value="Genomic_DNA"/>
</dbReference>
<accession>A0A432YX93</accession>
<dbReference type="InterPro" id="IPR005586">
    <property type="entry name" value="ABC_trans_aux"/>
</dbReference>
<reference evidence="3 4" key="1">
    <citation type="journal article" date="2011" name="Front. Microbiol.">
        <title>Genomic signatures of strain selection and enhancement in Bacillus atrophaeus var. globigii, a historical biowarfare simulant.</title>
        <authorList>
            <person name="Gibbons H.S."/>
            <person name="Broomall S.M."/>
            <person name="McNew L.A."/>
            <person name="Daligault H."/>
            <person name="Chapman C."/>
            <person name="Bruce D."/>
            <person name="Karavis M."/>
            <person name="Krepps M."/>
            <person name="McGregor P.A."/>
            <person name="Hong C."/>
            <person name="Park K.H."/>
            <person name="Akmal A."/>
            <person name="Feldman A."/>
            <person name="Lin J.S."/>
            <person name="Chang W.E."/>
            <person name="Higgs B.W."/>
            <person name="Demirev P."/>
            <person name="Lindquist J."/>
            <person name="Liem A."/>
            <person name="Fochler E."/>
            <person name="Read T.D."/>
            <person name="Tapia R."/>
            <person name="Johnson S."/>
            <person name="Bishop-Lilly K.A."/>
            <person name="Detter C."/>
            <person name="Han C."/>
            <person name="Sozhamannan S."/>
            <person name="Rosenzweig C.N."/>
            <person name="Skowronski E.W."/>
        </authorList>
    </citation>
    <scope>NUCLEOTIDE SEQUENCE [LARGE SCALE GENOMIC DNA]</scope>
    <source>
        <strain evidence="3 4">TPS4-2</strain>
    </source>
</reference>
<feature type="chain" id="PRO_5019124751" description="ABC-type transport auxiliary lipoprotein component domain-containing protein" evidence="1">
    <location>
        <begin position="22"/>
        <end position="205"/>
    </location>
</feature>
<evidence type="ECO:0000256" key="1">
    <source>
        <dbReference type="SAM" id="SignalP"/>
    </source>
</evidence>
<gene>
    <name evidence="3" type="ORF">CWI73_03435</name>
</gene>
<organism evidence="3 4">
    <name type="scientific">Idiomarina piscisalsi</name>
    <dbReference type="NCBI Taxonomy" id="1096243"/>
    <lineage>
        <taxon>Bacteria</taxon>
        <taxon>Pseudomonadati</taxon>
        <taxon>Pseudomonadota</taxon>
        <taxon>Gammaproteobacteria</taxon>
        <taxon>Alteromonadales</taxon>
        <taxon>Idiomarinaceae</taxon>
        <taxon>Idiomarina</taxon>
    </lineage>
</organism>
<dbReference type="AlphaFoldDB" id="A0A432YX93"/>
<name>A0A432YX93_9GAMM</name>
<dbReference type="Pfam" id="PF03886">
    <property type="entry name" value="ABC_trans_aux"/>
    <property type="match status" value="1"/>
</dbReference>
<dbReference type="SUPFAM" id="SSF159594">
    <property type="entry name" value="XCC0632-like"/>
    <property type="match status" value="1"/>
</dbReference>
<evidence type="ECO:0000259" key="2">
    <source>
        <dbReference type="Pfam" id="PF03886"/>
    </source>
</evidence>
<feature type="signal peptide" evidence="1">
    <location>
        <begin position="1"/>
        <end position="21"/>
    </location>
</feature>
<protein>
    <recommendedName>
        <fullName evidence="2">ABC-type transport auxiliary lipoprotein component domain-containing protein</fullName>
    </recommendedName>
</protein>